<dbReference type="RefSeq" id="WP_013903001.1">
    <property type="nucleotide sequence ID" value="NC_015677.1"/>
</dbReference>
<evidence type="ECO:0000313" key="4">
    <source>
        <dbReference type="Proteomes" id="UP000008385"/>
    </source>
</evidence>
<proteinExistence type="predicted"/>
<name>F5Y1I9_RAMTT</name>
<dbReference type="SUPFAM" id="SSF159501">
    <property type="entry name" value="EreA/ChaN-like"/>
    <property type="match status" value="1"/>
</dbReference>
<dbReference type="Pfam" id="PF04187">
    <property type="entry name" value="Cofac_haem_bdg"/>
    <property type="match status" value="1"/>
</dbReference>
<dbReference type="HOGENOM" id="CLU_062196_1_0_4"/>
<feature type="domain" description="Haem-binding uptake Tiki superfamily ChaN" evidence="2">
    <location>
        <begin position="31"/>
        <end position="218"/>
    </location>
</feature>
<dbReference type="CDD" id="cd14727">
    <property type="entry name" value="ChanN-like"/>
    <property type="match status" value="1"/>
</dbReference>
<evidence type="ECO:0000259" key="2">
    <source>
        <dbReference type="Pfam" id="PF04187"/>
    </source>
</evidence>
<dbReference type="OrthoDB" id="9795827at2"/>
<dbReference type="InterPro" id="IPR007314">
    <property type="entry name" value="Cofac_haem-bd_dom"/>
</dbReference>
<gene>
    <name evidence="3" type="ordered locus">Rta_36590</name>
</gene>
<dbReference type="Gene3D" id="1.10.8.760">
    <property type="entry name" value="Haem-binding uptake, Tiki superfamily, ChaN, domain 2"/>
    <property type="match status" value="1"/>
</dbReference>
<sequence length="252" mass="26905">MSLSLSLRRLAAVLVLPLAAAACASLPPPVAQALPADVLLLGEQHDVAAHQERHRETVAGLAAQGRLAALALEMAEVGRSTAGLQRDASEAAVREALRWNDEGWPWQAYGPAVMAAVRAGVPVLGANLPRKDMRGAMVDAGLDGRLPEAELAAQRQAIRDGHCGLLPQAQIAPMARIQIARDIAMARTLAQAARPGRTVVLLAGSGHVDEQLGVPRHLPSALRWRAIRWPADPGQPARDYCAQLREQMPPRR</sequence>
<dbReference type="PATRIC" id="fig|365046.3.peg.3749"/>
<dbReference type="eggNOG" id="COG3016">
    <property type="taxonomic scope" value="Bacteria"/>
</dbReference>
<dbReference type="Proteomes" id="UP000008385">
    <property type="component" value="Chromosome"/>
</dbReference>
<dbReference type="STRING" id="365046.Rta_36590"/>
<reference evidence="3 4" key="2">
    <citation type="journal article" date="2011" name="PLoS ONE">
        <title>The Cyst-Dividing Bacterium Ramlibacter tataouinensis TTB310 Genome Reveals a Well-Stocked Toolbox for Adaptation to a Desert Environment.</title>
        <authorList>
            <person name="De Luca G."/>
            <person name="Barakat M."/>
            <person name="Ortet P."/>
            <person name="Fochesato S."/>
            <person name="Jourlin-Castelli C."/>
            <person name="Ansaldi M."/>
            <person name="Py B."/>
            <person name="Fichant G."/>
            <person name="Coutinho P.M."/>
            <person name="Voulhoux R."/>
            <person name="Bastien O."/>
            <person name="Marechal E."/>
            <person name="Henrissat B."/>
            <person name="Quentin Y."/>
            <person name="Noirot P."/>
            <person name="Filloux A."/>
            <person name="Mejean V."/>
            <person name="Dubow M.S."/>
            <person name="Barras F."/>
            <person name="Barbe V."/>
            <person name="Weissenbach J."/>
            <person name="Mihalcescu I."/>
            <person name="Vermeglio A."/>
            <person name="Achouak W."/>
            <person name="Heulin T."/>
        </authorList>
    </citation>
    <scope>NUCLEOTIDE SEQUENCE [LARGE SCALE GENOMIC DNA]</scope>
    <source>
        <strain evidence="4">ATCC BAA-407 / DSM 14655 / LMG 21543 / TTB310</strain>
    </source>
</reference>
<keyword evidence="4" id="KW-1185">Reference proteome</keyword>
<dbReference type="Gene3D" id="3.40.50.11550">
    <property type="match status" value="1"/>
</dbReference>
<keyword evidence="1" id="KW-0732">Signal</keyword>
<feature type="signal peptide" evidence="1">
    <location>
        <begin position="1"/>
        <end position="24"/>
    </location>
</feature>
<evidence type="ECO:0000313" key="3">
    <source>
        <dbReference type="EMBL" id="AEG94773.1"/>
    </source>
</evidence>
<accession>F5Y1I9</accession>
<dbReference type="EMBL" id="CP000245">
    <property type="protein sequence ID" value="AEG94773.1"/>
    <property type="molecule type" value="Genomic_DNA"/>
</dbReference>
<protein>
    <submittedName>
        <fullName evidence="3">CjrA protein-like protein</fullName>
    </submittedName>
</protein>
<organism evidence="3 4">
    <name type="scientific">Ramlibacter tataouinensis (strain ATCC BAA-407 / DSM 14655 / LMG 21543 / TTB310)</name>
    <dbReference type="NCBI Taxonomy" id="365046"/>
    <lineage>
        <taxon>Bacteria</taxon>
        <taxon>Pseudomonadati</taxon>
        <taxon>Pseudomonadota</taxon>
        <taxon>Betaproteobacteria</taxon>
        <taxon>Burkholderiales</taxon>
        <taxon>Comamonadaceae</taxon>
        <taxon>Ramlibacter</taxon>
    </lineage>
</organism>
<dbReference type="KEGG" id="rta:Rta_36590"/>
<evidence type="ECO:0000256" key="1">
    <source>
        <dbReference type="SAM" id="SignalP"/>
    </source>
</evidence>
<dbReference type="AlphaFoldDB" id="F5Y1I9"/>
<feature type="chain" id="PRO_5003331287" evidence="1">
    <location>
        <begin position="25"/>
        <end position="252"/>
    </location>
</feature>
<reference evidence="4" key="1">
    <citation type="submission" date="2006-01" db="EMBL/GenBank/DDBJ databases">
        <title>Genome of the cyst-dividing bacterium Ramlibacter tataouinensis.</title>
        <authorList>
            <person name="Barakat M."/>
            <person name="Ortet P."/>
            <person name="De Luca G."/>
            <person name="Jourlin-Castelli C."/>
            <person name="Ansaldi M."/>
            <person name="Py B."/>
            <person name="Fichant G."/>
            <person name="Coutinho P."/>
            <person name="Voulhoux R."/>
            <person name="Bastien O."/>
            <person name="Roy S."/>
            <person name="Marechal E."/>
            <person name="Henrissat B."/>
            <person name="Quentin Y."/>
            <person name="Noirot P."/>
            <person name="Filloux A."/>
            <person name="Mejean V."/>
            <person name="DuBow M."/>
            <person name="Barras F."/>
            <person name="Heulin T."/>
        </authorList>
    </citation>
    <scope>NUCLEOTIDE SEQUENCE [LARGE SCALE GENOMIC DNA]</scope>
    <source>
        <strain evidence="4">ATCC BAA-407 / DSM 14655 / LMG 21543 / TTB310</strain>
    </source>
</reference>